<gene>
    <name evidence="5" type="ORF">E3T49_04705</name>
</gene>
<dbReference type="InterPro" id="IPR036390">
    <property type="entry name" value="WH_DNA-bd_sf"/>
</dbReference>
<protein>
    <submittedName>
        <fullName evidence="5">FadR family transcriptional regulator</fullName>
    </submittedName>
</protein>
<dbReference type="SMART" id="SM00345">
    <property type="entry name" value="HTH_GNTR"/>
    <property type="match status" value="1"/>
</dbReference>
<feature type="domain" description="HTH gntR-type" evidence="4">
    <location>
        <begin position="47"/>
        <end position="114"/>
    </location>
</feature>
<accession>A0A4Y8JWQ4</accession>
<evidence type="ECO:0000259" key="4">
    <source>
        <dbReference type="PROSITE" id="PS50949"/>
    </source>
</evidence>
<dbReference type="SMART" id="SM00895">
    <property type="entry name" value="FCD"/>
    <property type="match status" value="1"/>
</dbReference>
<dbReference type="SUPFAM" id="SSF46785">
    <property type="entry name" value="Winged helix' DNA-binding domain"/>
    <property type="match status" value="1"/>
</dbReference>
<dbReference type="CDD" id="cd07377">
    <property type="entry name" value="WHTH_GntR"/>
    <property type="match status" value="1"/>
</dbReference>
<dbReference type="EMBL" id="SOHA01000009">
    <property type="protein sequence ID" value="TFD32268.1"/>
    <property type="molecule type" value="Genomic_DNA"/>
</dbReference>
<dbReference type="Pfam" id="PF00392">
    <property type="entry name" value="GntR"/>
    <property type="match status" value="1"/>
</dbReference>
<dbReference type="InterPro" id="IPR036388">
    <property type="entry name" value="WH-like_DNA-bd_sf"/>
</dbReference>
<sequence length="283" mass="31296">MAHDSGRPDHRRSAIAATIARGMTRGRAAQGEAEMNRGVGAGVWRERGLHARVLNALGQQIVDGGYAPGDILNLESISEEFTISRSVLRETLRVLQSLGMVEPRQRVGTQVLSRENWDLMHPQTIYWRGRGADYLIQMREMLEMRLGIEPVAARLSARLMTPDQLATVRAAAEAMVEADLAGDGRRFLEADVAFHTLILIGSGNSVMGHFAGTVEALLRTREEEKRFTITEYTPPSAHRHNQLAEALIARDENAAYRWSYATIEATLIEFIAESHNAELGLGA</sequence>
<dbReference type="PROSITE" id="PS50949">
    <property type="entry name" value="HTH_GNTR"/>
    <property type="match status" value="1"/>
</dbReference>
<keyword evidence="6" id="KW-1185">Reference proteome</keyword>
<name>A0A4Y8JWQ4_9MICO</name>
<dbReference type="PANTHER" id="PTHR43537">
    <property type="entry name" value="TRANSCRIPTIONAL REGULATOR, GNTR FAMILY"/>
    <property type="match status" value="1"/>
</dbReference>
<proteinExistence type="predicted"/>
<dbReference type="PANTHER" id="PTHR43537:SF44">
    <property type="entry name" value="GNTR FAMILY REGULATORY PROTEIN"/>
    <property type="match status" value="1"/>
</dbReference>
<dbReference type="GO" id="GO:0003677">
    <property type="term" value="F:DNA binding"/>
    <property type="evidence" value="ECO:0007669"/>
    <property type="project" value="UniProtKB-KW"/>
</dbReference>
<dbReference type="Gene3D" id="1.10.10.10">
    <property type="entry name" value="Winged helix-like DNA-binding domain superfamily/Winged helix DNA-binding domain"/>
    <property type="match status" value="1"/>
</dbReference>
<organism evidence="5 6">
    <name type="scientific">Cryobacterium cryoconiti</name>
    <dbReference type="NCBI Taxonomy" id="1259239"/>
    <lineage>
        <taxon>Bacteria</taxon>
        <taxon>Bacillati</taxon>
        <taxon>Actinomycetota</taxon>
        <taxon>Actinomycetes</taxon>
        <taxon>Micrococcales</taxon>
        <taxon>Microbacteriaceae</taxon>
        <taxon>Cryobacterium</taxon>
    </lineage>
</organism>
<dbReference type="GO" id="GO:0003700">
    <property type="term" value="F:DNA-binding transcription factor activity"/>
    <property type="evidence" value="ECO:0007669"/>
    <property type="project" value="InterPro"/>
</dbReference>
<evidence type="ECO:0000313" key="5">
    <source>
        <dbReference type="EMBL" id="TFD32268.1"/>
    </source>
</evidence>
<dbReference type="InterPro" id="IPR011711">
    <property type="entry name" value="GntR_C"/>
</dbReference>
<evidence type="ECO:0000256" key="3">
    <source>
        <dbReference type="ARBA" id="ARBA00023163"/>
    </source>
</evidence>
<reference evidence="5 6" key="1">
    <citation type="submission" date="2019-03" db="EMBL/GenBank/DDBJ databases">
        <title>Genomics of glacier-inhabiting Cryobacterium strains.</title>
        <authorList>
            <person name="Liu Q."/>
            <person name="Xin Y.-H."/>
        </authorList>
    </citation>
    <scope>NUCLEOTIDE SEQUENCE [LARGE SCALE GENOMIC DNA]</scope>
    <source>
        <strain evidence="5 6">TMT1-51</strain>
    </source>
</reference>
<keyword evidence="3" id="KW-0804">Transcription</keyword>
<comment type="caution">
    <text evidence="5">The sequence shown here is derived from an EMBL/GenBank/DDBJ whole genome shotgun (WGS) entry which is preliminary data.</text>
</comment>
<evidence type="ECO:0000313" key="6">
    <source>
        <dbReference type="Proteomes" id="UP000297472"/>
    </source>
</evidence>
<keyword evidence="1" id="KW-0805">Transcription regulation</keyword>
<dbReference type="AlphaFoldDB" id="A0A4Y8JWQ4"/>
<dbReference type="InterPro" id="IPR008920">
    <property type="entry name" value="TF_FadR/GntR_C"/>
</dbReference>
<dbReference type="Pfam" id="PF07729">
    <property type="entry name" value="FCD"/>
    <property type="match status" value="1"/>
</dbReference>
<evidence type="ECO:0000256" key="1">
    <source>
        <dbReference type="ARBA" id="ARBA00023015"/>
    </source>
</evidence>
<dbReference type="InterPro" id="IPR000524">
    <property type="entry name" value="Tscrpt_reg_HTH_GntR"/>
</dbReference>
<keyword evidence="2" id="KW-0238">DNA-binding</keyword>
<dbReference type="OrthoDB" id="4164516at2"/>
<dbReference type="Gene3D" id="1.20.120.530">
    <property type="entry name" value="GntR ligand-binding domain-like"/>
    <property type="match status" value="1"/>
</dbReference>
<dbReference type="Proteomes" id="UP000297472">
    <property type="component" value="Unassembled WGS sequence"/>
</dbReference>
<dbReference type="SUPFAM" id="SSF48008">
    <property type="entry name" value="GntR ligand-binding domain-like"/>
    <property type="match status" value="1"/>
</dbReference>
<evidence type="ECO:0000256" key="2">
    <source>
        <dbReference type="ARBA" id="ARBA00023125"/>
    </source>
</evidence>